<comment type="caution">
    <text evidence="9">The sequence shown here is derived from an EMBL/GenBank/DDBJ whole genome shotgun (WGS) entry which is preliminary data.</text>
</comment>
<evidence type="ECO:0000256" key="8">
    <source>
        <dbReference type="SAM" id="Phobius"/>
    </source>
</evidence>
<keyword evidence="6 8" id="KW-0472">Membrane</keyword>
<dbReference type="PANTHER" id="PTHR30558:SF3">
    <property type="entry name" value="BIOPOLYMER TRANSPORT PROTEIN EXBD-RELATED"/>
    <property type="match status" value="1"/>
</dbReference>
<evidence type="ECO:0000256" key="7">
    <source>
        <dbReference type="RuleBase" id="RU003879"/>
    </source>
</evidence>
<dbReference type="EMBL" id="JACHVA010000138">
    <property type="protein sequence ID" value="MBC2604082.1"/>
    <property type="molecule type" value="Genomic_DNA"/>
</dbReference>
<evidence type="ECO:0000256" key="3">
    <source>
        <dbReference type="ARBA" id="ARBA00022475"/>
    </source>
</evidence>
<dbReference type="InterPro" id="IPR003400">
    <property type="entry name" value="ExbD"/>
</dbReference>
<dbReference type="GO" id="GO:0022857">
    <property type="term" value="F:transmembrane transporter activity"/>
    <property type="evidence" value="ECO:0007669"/>
    <property type="project" value="InterPro"/>
</dbReference>
<comment type="subcellular location">
    <subcellularLocation>
        <location evidence="1">Cell membrane</location>
        <topology evidence="1">Single-pass membrane protein</topology>
    </subcellularLocation>
    <subcellularLocation>
        <location evidence="7">Cell membrane</location>
        <topology evidence="7">Single-pass type II membrane protein</topology>
    </subcellularLocation>
</comment>
<evidence type="ECO:0000256" key="5">
    <source>
        <dbReference type="ARBA" id="ARBA00022989"/>
    </source>
</evidence>
<sequence>MARLKKKAQPKPEIQIAPMIDCVFLLLIYFMVSATLEKQEADLSFELPGTVEQSEPVEMPDEQIIEIRADGQVIVNEFAYDSPDSPRFQELAAMLTRFKEASSANQVDAIVTISPADLALHQSIIKVMDAISIAGIDSVNFSLSESSGV</sequence>
<dbReference type="Proteomes" id="UP000525652">
    <property type="component" value="Unassembled WGS sequence"/>
</dbReference>
<dbReference type="RefSeq" id="WP_185694699.1">
    <property type="nucleotide sequence ID" value="NZ_JACHVA010000138.1"/>
</dbReference>
<feature type="transmembrane region" description="Helical" evidence="8">
    <location>
        <begin position="12"/>
        <end position="32"/>
    </location>
</feature>
<dbReference type="Pfam" id="PF02472">
    <property type="entry name" value="ExbD"/>
    <property type="match status" value="1"/>
</dbReference>
<reference evidence="9 10" key="1">
    <citation type="submission" date="2020-07" db="EMBL/GenBank/DDBJ databases">
        <authorList>
            <person name="Feng X."/>
        </authorList>
    </citation>
    <scope>NUCLEOTIDE SEQUENCE [LARGE SCALE GENOMIC DNA]</scope>
    <source>
        <strain evidence="9 10">JCM14086</strain>
    </source>
</reference>
<protein>
    <submittedName>
        <fullName evidence="9">Biopolymer transporter ExbD</fullName>
    </submittedName>
</protein>
<evidence type="ECO:0000256" key="4">
    <source>
        <dbReference type="ARBA" id="ARBA00022692"/>
    </source>
</evidence>
<evidence type="ECO:0000256" key="6">
    <source>
        <dbReference type="ARBA" id="ARBA00023136"/>
    </source>
</evidence>
<keyword evidence="3" id="KW-1003">Cell membrane</keyword>
<dbReference type="PANTHER" id="PTHR30558">
    <property type="entry name" value="EXBD MEMBRANE COMPONENT OF PMF-DRIVEN MACROMOLECULE IMPORT SYSTEM"/>
    <property type="match status" value="1"/>
</dbReference>
<keyword evidence="10" id="KW-1185">Reference proteome</keyword>
<dbReference type="AlphaFoldDB" id="A0A7X1B223"/>
<organism evidence="9 10">
    <name type="scientific">Puniceicoccus vermicola</name>
    <dbReference type="NCBI Taxonomy" id="388746"/>
    <lineage>
        <taxon>Bacteria</taxon>
        <taxon>Pseudomonadati</taxon>
        <taxon>Verrucomicrobiota</taxon>
        <taxon>Opitutia</taxon>
        <taxon>Puniceicoccales</taxon>
        <taxon>Puniceicoccaceae</taxon>
        <taxon>Puniceicoccus</taxon>
    </lineage>
</organism>
<gene>
    <name evidence="9" type="ORF">H5P30_20050</name>
</gene>
<keyword evidence="4 7" id="KW-0812">Transmembrane</keyword>
<evidence type="ECO:0000313" key="10">
    <source>
        <dbReference type="Proteomes" id="UP000525652"/>
    </source>
</evidence>
<keyword evidence="5 8" id="KW-1133">Transmembrane helix</keyword>
<dbReference type="GO" id="GO:0015031">
    <property type="term" value="P:protein transport"/>
    <property type="evidence" value="ECO:0007669"/>
    <property type="project" value="UniProtKB-KW"/>
</dbReference>
<name>A0A7X1B223_9BACT</name>
<keyword evidence="7" id="KW-0813">Transport</keyword>
<dbReference type="Gene3D" id="3.30.420.270">
    <property type="match status" value="1"/>
</dbReference>
<evidence type="ECO:0000256" key="2">
    <source>
        <dbReference type="ARBA" id="ARBA00005811"/>
    </source>
</evidence>
<proteinExistence type="inferred from homology"/>
<comment type="similarity">
    <text evidence="2 7">Belongs to the ExbD/TolR family.</text>
</comment>
<evidence type="ECO:0000313" key="9">
    <source>
        <dbReference type="EMBL" id="MBC2604082.1"/>
    </source>
</evidence>
<keyword evidence="7" id="KW-0653">Protein transport</keyword>
<accession>A0A7X1B223</accession>
<dbReference type="GO" id="GO:0005886">
    <property type="term" value="C:plasma membrane"/>
    <property type="evidence" value="ECO:0007669"/>
    <property type="project" value="UniProtKB-SubCell"/>
</dbReference>
<evidence type="ECO:0000256" key="1">
    <source>
        <dbReference type="ARBA" id="ARBA00004162"/>
    </source>
</evidence>